<feature type="region of interest" description="Disordered" evidence="1">
    <location>
        <begin position="829"/>
        <end position="871"/>
    </location>
</feature>
<feature type="compositionally biased region" description="Acidic residues" evidence="1">
    <location>
        <begin position="839"/>
        <end position="848"/>
    </location>
</feature>
<dbReference type="Proteomes" id="UP001164746">
    <property type="component" value="Chromosome 17"/>
</dbReference>
<accession>A0ABY7GJS3</accession>
<evidence type="ECO:0000256" key="1">
    <source>
        <dbReference type="SAM" id="MobiDB-lite"/>
    </source>
</evidence>
<name>A0ABY7GJS3_MYAAR</name>
<proteinExistence type="predicted"/>
<dbReference type="PANTHER" id="PTHR11232:SF17">
    <property type="entry name" value="CAPON-LIKE PROTEIN"/>
    <property type="match status" value="1"/>
</dbReference>
<feature type="compositionally biased region" description="Polar residues" evidence="1">
    <location>
        <begin position="373"/>
        <end position="392"/>
    </location>
</feature>
<feature type="region of interest" description="Disordered" evidence="1">
    <location>
        <begin position="373"/>
        <end position="441"/>
    </location>
</feature>
<protein>
    <submittedName>
        <fullName evidence="2">CAPON-like protein</fullName>
    </submittedName>
</protein>
<feature type="compositionally biased region" description="Basic and acidic residues" evidence="1">
    <location>
        <begin position="688"/>
        <end position="700"/>
    </location>
</feature>
<dbReference type="Gene3D" id="2.30.29.30">
    <property type="entry name" value="Pleckstrin-homology domain (PH domain)/Phosphotyrosine-binding domain (PTB)"/>
    <property type="match status" value="1"/>
</dbReference>
<dbReference type="InterPro" id="IPR051133">
    <property type="entry name" value="Adapter_Engulfment-Domain"/>
</dbReference>
<keyword evidence="3" id="KW-1185">Reference proteome</keyword>
<sequence>MIQKIATILEIGRMIQKIATILDIGRMIQNIATVADIGRMNQNFVTILDIGRMIQNFVTILDIGRMIQNIVTILDIGRMIQNITTILDIGRMIQNIVTTLGNIATILDIGRMIQNIATILDIGRMIQNIATILDIGRMIQIFATILDIGRIIQNIATILDIGRMIQNFFTILDIGRMIQNIATILDIWRMIQNIATILDIGRMIQNIATILDIGRMIQNIATILDIGRMIQNFATILDIGRMIQNIATILDIGRMIQNIATILDIGRMIQNIATILDIGRMIQNIATILDIGRMIQNIATILDIGRMIQNIATILDIGRMIQNIATILDIGRMIQNIATILDIGQNSTMEQAMRIVRTIGQAFEVCHKLSMTQSVTSPEEQLPTESINSQPSEPDKQSQKSRDIEDKAPLSSTQNLRDSNSSLVKEKATPPNDLAILGGTTITSPINSPALIDDDVMDPDHPITSRHQTQLLRQQVEHHQQQTQVAVAQVQLLKEQLAAETAARIESQARTHQLLLQNRDLLHHMNQILGRLQEVEFKATHSSPKRMQPISAGESCMPDATTPQCGPVYLPRGVAFDPEGIASPDYSLTEHDKLMFDTDSPDSGHREMSNESLGASFSPPDFPFWAMTADERMKYSFGYGTPVKFQQTSFEMTAIVNSNPFTESKEDICDQDIVEPVVFDANGKGGKGKVDKVPKLRPPPEFRNYGAYRNSQISEDSSNSSNSDTDSVKDGIVNFTDSDYFSHTGSSSHTNTFNSNALNNNTRMNSHTLDDADNNTIQSLVPYDDHRNIVPYTDNREIRQTGTVFKPKLEYHFNNLAADRVLMQKYLDQSKRQRGGSFSDEDNTESYDEGLTQPPSPPPPPSRLEDVDFDD</sequence>
<feature type="compositionally biased region" description="Basic and acidic residues" evidence="1">
    <location>
        <begin position="393"/>
        <end position="408"/>
    </location>
</feature>
<reference evidence="2" key="1">
    <citation type="submission" date="2022-11" db="EMBL/GenBank/DDBJ databases">
        <title>Centuries of genome instability and evolution in soft-shell clam transmissible cancer (bioRxiv).</title>
        <authorList>
            <person name="Hart S.F.M."/>
            <person name="Yonemitsu M.A."/>
            <person name="Giersch R.M."/>
            <person name="Beal B.F."/>
            <person name="Arriagada G."/>
            <person name="Davis B.W."/>
            <person name="Ostrander E.A."/>
            <person name="Goff S.P."/>
            <person name="Metzger M.J."/>
        </authorList>
    </citation>
    <scope>NUCLEOTIDE SEQUENCE</scope>
    <source>
        <strain evidence="2">MELC-2E11</strain>
        <tissue evidence="2">Siphon/mantle</tissue>
    </source>
</reference>
<feature type="compositionally biased region" description="Low complexity" evidence="1">
    <location>
        <begin position="710"/>
        <end position="725"/>
    </location>
</feature>
<evidence type="ECO:0000313" key="2">
    <source>
        <dbReference type="EMBL" id="WAR31751.1"/>
    </source>
</evidence>
<dbReference type="InterPro" id="IPR011993">
    <property type="entry name" value="PH-like_dom_sf"/>
</dbReference>
<dbReference type="PANTHER" id="PTHR11232">
    <property type="entry name" value="PHOSPHOTYROSINE INTERACTION DOMAIN-CONTAINING FAMILY MEMBER"/>
    <property type="match status" value="1"/>
</dbReference>
<feature type="compositionally biased region" description="Polar residues" evidence="1">
    <location>
        <begin position="410"/>
        <end position="423"/>
    </location>
</feature>
<feature type="region of interest" description="Disordered" evidence="1">
    <location>
        <begin position="684"/>
        <end position="729"/>
    </location>
</feature>
<organism evidence="2 3">
    <name type="scientific">Mya arenaria</name>
    <name type="common">Soft-shell clam</name>
    <dbReference type="NCBI Taxonomy" id="6604"/>
    <lineage>
        <taxon>Eukaryota</taxon>
        <taxon>Metazoa</taxon>
        <taxon>Spiralia</taxon>
        <taxon>Lophotrochozoa</taxon>
        <taxon>Mollusca</taxon>
        <taxon>Bivalvia</taxon>
        <taxon>Autobranchia</taxon>
        <taxon>Heteroconchia</taxon>
        <taxon>Euheterodonta</taxon>
        <taxon>Imparidentia</taxon>
        <taxon>Neoheterodontei</taxon>
        <taxon>Myida</taxon>
        <taxon>Myoidea</taxon>
        <taxon>Myidae</taxon>
        <taxon>Mya</taxon>
    </lineage>
</organism>
<gene>
    <name evidence="2" type="ORF">MAR_034293</name>
</gene>
<evidence type="ECO:0000313" key="3">
    <source>
        <dbReference type="Proteomes" id="UP001164746"/>
    </source>
</evidence>
<dbReference type="EMBL" id="CP111028">
    <property type="protein sequence ID" value="WAR31751.1"/>
    <property type="molecule type" value="Genomic_DNA"/>
</dbReference>